<dbReference type="PANTHER" id="PTHR35812:SF1">
    <property type="entry name" value="LIPOPROTEIN"/>
    <property type="match status" value="1"/>
</dbReference>
<evidence type="ECO:0000256" key="1">
    <source>
        <dbReference type="SAM" id="SignalP"/>
    </source>
</evidence>
<evidence type="ECO:0000313" key="3">
    <source>
        <dbReference type="EMBL" id="MFC5522001.1"/>
    </source>
</evidence>
<dbReference type="PANTHER" id="PTHR35812">
    <property type="entry name" value="LIPOPROTEIN"/>
    <property type="match status" value="1"/>
</dbReference>
<keyword evidence="1" id="KW-0732">Signal</keyword>
<reference evidence="4" key="1">
    <citation type="journal article" date="2019" name="Int. J. Syst. Evol. Microbiol.">
        <title>The Global Catalogue of Microorganisms (GCM) 10K type strain sequencing project: providing services to taxonomists for standard genome sequencing and annotation.</title>
        <authorList>
            <consortium name="The Broad Institute Genomics Platform"/>
            <consortium name="The Broad Institute Genome Sequencing Center for Infectious Disease"/>
            <person name="Wu L."/>
            <person name="Ma J."/>
        </authorList>
    </citation>
    <scope>NUCLEOTIDE SEQUENCE [LARGE SCALE GENOMIC DNA]</scope>
    <source>
        <strain evidence="4">CGMCC 4.7277</strain>
    </source>
</reference>
<evidence type="ECO:0000259" key="2">
    <source>
        <dbReference type="Pfam" id="PF07603"/>
    </source>
</evidence>
<sequence>MTNGCFKNSGSLTVFLLALLTTAHVSGWSQTQTCNPNAALTAPDSRYSAVNGGAEVKDNVTMLIWQRCSMGQRWNGKTCLGSAATYTWVKAQALASAAETGINPSDAALASASAAATSSSASSTVASAQAWRLPTHKELFNLTEQACRNPAINTVWFPGTRANFYWSASTFSDDSNFAWGVDFSDGRGSYDVKDGAYSVRLVRPE</sequence>
<name>A0ABW0QAY6_9BURK</name>
<feature type="chain" id="PRO_5046242460" evidence="1">
    <location>
        <begin position="24"/>
        <end position="205"/>
    </location>
</feature>
<gene>
    <name evidence="3" type="ORF">ACFPP7_13925</name>
</gene>
<dbReference type="RefSeq" id="WP_169804409.1">
    <property type="nucleotide sequence ID" value="NZ_JBHSMX010000021.1"/>
</dbReference>
<feature type="signal peptide" evidence="1">
    <location>
        <begin position="1"/>
        <end position="23"/>
    </location>
</feature>
<dbReference type="Pfam" id="PF07603">
    <property type="entry name" value="Lcl_C"/>
    <property type="match status" value="1"/>
</dbReference>
<protein>
    <submittedName>
        <fullName evidence="3">DUF1566 domain-containing protein</fullName>
    </submittedName>
</protein>
<accession>A0ABW0QAY6</accession>
<dbReference type="InterPro" id="IPR011460">
    <property type="entry name" value="Lcl_C"/>
</dbReference>
<keyword evidence="4" id="KW-1185">Reference proteome</keyword>
<comment type="caution">
    <text evidence="3">The sequence shown here is derived from an EMBL/GenBank/DDBJ whole genome shotgun (WGS) entry which is preliminary data.</text>
</comment>
<dbReference type="EMBL" id="JBHSMX010000021">
    <property type="protein sequence ID" value="MFC5522001.1"/>
    <property type="molecule type" value="Genomic_DNA"/>
</dbReference>
<organism evidence="3 4">
    <name type="scientific">Polaromonas jejuensis</name>
    <dbReference type="NCBI Taxonomy" id="457502"/>
    <lineage>
        <taxon>Bacteria</taxon>
        <taxon>Pseudomonadati</taxon>
        <taxon>Pseudomonadota</taxon>
        <taxon>Betaproteobacteria</taxon>
        <taxon>Burkholderiales</taxon>
        <taxon>Comamonadaceae</taxon>
        <taxon>Polaromonas</taxon>
    </lineage>
</organism>
<feature type="domain" description="Lcl C-terminal" evidence="2">
    <location>
        <begin position="56"/>
        <end position="203"/>
    </location>
</feature>
<dbReference type="Proteomes" id="UP001596084">
    <property type="component" value="Unassembled WGS sequence"/>
</dbReference>
<evidence type="ECO:0000313" key="4">
    <source>
        <dbReference type="Proteomes" id="UP001596084"/>
    </source>
</evidence>
<proteinExistence type="predicted"/>